<evidence type="ECO:0000313" key="1">
    <source>
        <dbReference type="EMBL" id="EJF89027.1"/>
    </source>
</evidence>
<evidence type="ECO:0000313" key="2">
    <source>
        <dbReference type="Proteomes" id="UP000008952"/>
    </source>
</evidence>
<name>J1JVN9_9HYPH</name>
<sequence>MSVETWIDKKKECRGYNTATLFQLKGCLPTARKKEMVGAPDR</sequence>
<dbReference type="PATRIC" id="fig|1094558.3.peg.1685"/>
<dbReference type="EMBL" id="AIMB01000008">
    <property type="protein sequence ID" value="EJF89027.1"/>
    <property type="molecule type" value="Genomic_DNA"/>
</dbReference>
<comment type="caution">
    <text evidence="1">The sequence shown here is derived from an EMBL/GenBank/DDBJ whole genome shotgun (WGS) entry which is preliminary data.</text>
</comment>
<gene>
    <name evidence="1" type="ORF">ME5_01578</name>
</gene>
<dbReference type="RefSeq" id="WP_008040063.1">
    <property type="nucleotide sequence ID" value="NZ_JH725147.1"/>
</dbReference>
<dbReference type="HOGENOM" id="CLU_3247774_0_0_5"/>
<dbReference type="AlphaFoldDB" id="J1JVN9"/>
<reference evidence="1 2" key="1">
    <citation type="submission" date="2012-03" db="EMBL/GenBank/DDBJ databases">
        <title>The Genome Sequence of Bartonella tamiae Th239.</title>
        <authorList>
            <consortium name="The Broad Institute Genome Sequencing Platform"/>
            <consortium name="The Broad Institute Genome Sequencing Center for Infectious Disease"/>
            <person name="Feldgarden M."/>
            <person name="Kirby J."/>
            <person name="Kosoy M."/>
            <person name="Birtles R."/>
            <person name="Probert W.S."/>
            <person name="Chiaraviglio L."/>
            <person name="Young S.K."/>
            <person name="Zeng Q."/>
            <person name="Gargeya S."/>
            <person name="Fitzgerald M."/>
            <person name="Haas B."/>
            <person name="Abouelleil A."/>
            <person name="Alvarado L."/>
            <person name="Arachchi H.M."/>
            <person name="Berlin A."/>
            <person name="Chapman S.B."/>
            <person name="Gearin G."/>
            <person name="Goldberg J."/>
            <person name="Griggs A."/>
            <person name="Gujja S."/>
            <person name="Hansen M."/>
            <person name="Heiman D."/>
            <person name="Howarth C."/>
            <person name="Larimer J."/>
            <person name="Lui A."/>
            <person name="MacDonald P.J.P."/>
            <person name="McCowen C."/>
            <person name="Montmayeur A."/>
            <person name="Murphy C."/>
            <person name="Neiman D."/>
            <person name="Pearson M."/>
            <person name="Priest M."/>
            <person name="Roberts A."/>
            <person name="Saif S."/>
            <person name="Shea T."/>
            <person name="Sisk P."/>
            <person name="Stolte C."/>
            <person name="Sykes S."/>
            <person name="Wortman J."/>
            <person name="Nusbaum C."/>
            <person name="Birren B."/>
        </authorList>
    </citation>
    <scope>NUCLEOTIDE SEQUENCE [LARGE SCALE GENOMIC DNA]</scope>
    <source>
        <strain evidence="1 2">Th239</strain>
    </source>
</reference>
<dbReference type="Proteomes" id="UP000008952">
    <property type="component" value="Unassembled WGS sequence"/>
</dbReference>
<proteinExistence type="predicted"/>
<keyword evidence="2" id="KW-1185">Reference proteome</keyword>
<organism evidence="1 2">
    <name type="scientific">Bartonella tamiae Th239</name>
    <dbReference type="NCBI Taxonomy" id="1094558"/>
    <lineage>
        <taxon>Bacteria</taxon>
        <taxon>Pseudomonadati</taxon>
        <taxon>Pseudomonadota</taxon>
        <taxon>Alphaproteobacteria</taxon>
        <taxon>Hyphomicrobiales</taxon>
        <taxon>Bartonellaceae</taxon>
        <taxon>Bartonella</taxon>
    </lineage>
</organism>
<protein>
    <submittedName>
        <fullName evidence="1">Uncharacterized protein</fullName>
    </submittedName>
</protein>
<accession>J1JVN9</accession>